<accession>A0ACB7ZVR5</accession>
<proteinExistence type="predicted"/>
<feature type="non-terminal residue" evidence="1">
    <location>
        <position position="121"/>
    </location>
</feature>
<dbReference type="EMBL" id="MU268370">
    <property type="protein sequence ID" value="KAH7904757.1"/>
    <property type="molecule type" value="Genomic_DNA"/>
</dbReference>
<comment type="caution">
    <text evidence="1">The sequence shown here is derived from an EMBL/GenBank/DDBJ whole genome shotgun (WGS) entry which is preliminary data.</text>
</comment>
<protein>
    <submittedName>
        <fullName evidence="1">Uncharacterized protein</fullName>
    </submittedName>
</protein>
<organism evidence="1 2">
    <name type="scientific">Hygrophoropsis aurantiaca</name>
    <dbReference type="NCBI Taxonomy" id="72124"/>
    <lineage>
        <taxon>Eukaryota</taxon>
        <taxon>Fungi</taxon>
        <taxon>Dikarya</taxon>
        <taxon>Basidiomycota</taxon>
        <taxon>Agaricomycotina</taxon>
        <taxon>Agaricomycetes</taxon>
        <taxon>Agaricomycetidae</taxon>
        <taxon>Boletales</taxon>
        <taxon>Coniophorineae</taxon>
        <taxon>Hygrophoropsidaceae</taxon>
        <taxon>Hygrophoropsis</taxon>
    </lineage>
</organism>
<evidence type="ECO:0000313" key="1">
    <source>
        <dbReference type="EMBL" id="KAH7904757.1"/>
    </source>
</evidence>
<reference evidence="1" key="1">
    <citation type="journal article" date="2021" name="New Phytol.">
        <title>Evolutionary innovations through gain and loss of genes in the ectomycorrhizal Boletales.</title>
        <authorList>
            <person name="Wu G."/>
            <person name="Miyauchi S."/>
            <person name="Morin E."/>
            <person name="Kuo A."/>
            <person name="Drula E."/>
            <person name="Varga T."/>
            <person name="Kohler A."/>
            <person name="Feng B."/>
            <person name="Cao Y."/>
            <person name="Lipzen A."/>
            <person name="Daum C."/>
            <person name="Hundley H."/>
            <person name="Pangilinan J."/>
            <person name="Johnson J."/>
            <person name="Barry K."/>
            <person name="LaButti K."/>
            <person name="Ng V."/>
            <person name="Ahrendt S."/>
            <person name="Min B."/>
            <person name="Choi I.G."/>
            <person name="Park H."/>
            <person name="Plett J.M."/>
            <person name="Magnuson J."/>
            <person name="Spatafora J.W."/>
            <person name="Nagy L.G."/>
            <person name="Henrissat B."/>
            <person name="Grigoriev I.V."/>
            <person name="Yang Z.L."/>
            <person name="Xu J."/>
            <person name="Martin F.M."/>
        </authorList>
    </citation>
    <scope>NUCLEOTIDE SEQUENCE</scope>
    <source>
        <strain evidence="1">ATCC 28755</strain>
    </source>
</reference>
<sequence>MIPDTLRLNCLVIGQPVNNIFEVKVTAVDTVAYLRKAIKHEKPLTFHNVEADSLELWSVSLPNDDALEQNLINLNSNLNPKQSLHRRPMTKLRKVLPDPLEDEHLHIIVRPPPGAAGKLSV</sequence>
<evidence type="ECO:0000313" key="2">
    <source>
        <dbReference type="Proteomes" id="UP000790377"/>
    </source>
</evidence>
<dbReference type="Proteomes" id="UP000790377">
    <property type="component" value="Unassembled WGS sequence"/>
</dbReference>
<name>A0ACB7ZVR5_9AGAM</name>
<keyword evidence="2" id="KW-1185">Reference proteome</keyword>
<gene>
    <name evidence="1" type="ORF">BJ138DRAFT_1235200</name>
</gene>